<accession>A0A2R5FL53</accession>
<evidence type="ECO:0000313" key="1">
    <source>
        <dbReference type="EMBL" id="GBG18749.1"/>
    </source>
</evidence>
<evidence type="ECO:0000313" key="2">
    <source>
        <dbReference type="Proteomes" id="UP000245124"/>
    </source>
</evidence>
<reference evidence="1 2" key="1">
    <citation type="submission" date="2017-06" db="EMBL/GenBank/DDBJ databases">
        <title>Genome sequencing of cyanobaciteial culture collection at National Institute for Environmental Studies (NIES).</title>
        <authorList>
            <person name="Hirose Y."/>
            <person name="Shimura Y."/>
            <person name="Fujisawa T."/>
            <person name="Nakamura Y."/>
            <person name="Kawachi M."/>
        </authorList>
    </citation>
    <scope>NUCLEOTIDE SEQUENCE [LARGE SCALE GENOMIC DNA]</scope>
    <source>
        <strain evidence="1 2">NIES-4072</strain>
    </source>
</reference>
<dbReference type="EMBL" id="BDUD01000001">
    <property type="protein sequence ID" value="GBG18749.1"/>
    <property type="molecule type" value="Genomic_DNA"/>
</dbReference>
<protein>
    <submittedName>
        <fullName evidence="1">Uncharacterized protein</fullName>
    </submittedName>
</protein>
<sequence length="80" mass="8066">MDLGLGVGEFEDKIGADGVTVAVVGKGHSGEVGSGWTTSWMRLGRPGEAAVGGCQDGVLGSDHPTCLGIDERHSKEDGGV</sequence>
<name>A0A2R5FL53_NOSCO</name>
<comment type="caution">
    <text evidence="1">The sequence shown here is derived from an EMBL/GenBank/DDBJ whole genome shotgun (WGS) entry which is preliminary data.</text>
</comment>
<dbReference type="AlphaFoldDB" id="A0A2R5FL53"/>
<organism evidence="1 2">
    <name type="scientific">Nostoc commune NIES-4072</name>
    <dbReference type="NCBI Taxonomy" id="2005467"/>
    <lineage>
        <taxon>Bacteria</taxon>
        <taxon>Bacillati</taxon>
        <taxon>Cyanobacteriota</taxon>
        <taxon>Cyanophyceae</taxon>
        <taxon>Nostocales</taxon>
        <taxon>Nostocaceae</taxon>
        <taxon>Nostoc</taxon>
    </lineage>
</organism>
<dbReference type="Proteomes" id="UP000245124">
    <property type="component" value="Unassembled WGS sequence"/>
</dbReference>
<keyword evidence="2" id="KW-1185">Reference proteome</keyword>
<proteinExistence type="predicted"/>
<gene>
    <name evidence="1" type="ORF">NIES4072_24140</name>
</gene>